<dbReference type="EMBL" id="JAEOAQ010000002">
    <property type="protein sequence ID" value="KAG5419920.1"/>
    <property type="molecule type" value="Genomic_DNA"/>
</dbReference>
<comment type="caution">
    <text evidence="2">The sequence shown here is derived from an EMBL/GenBank/DDBJ whole genome shotgun (WGS) entry which is preliminary data.</text>
</comment>
<reference evidence="2 3" key="1">
    <citation type="submission" date="2020-12" db="EMBL/GenBank/DDBJ databases">
        <title>Effect of drift, selection, and recombination on the evolution of hybrid genomes in Candida yeast pathogens.</title>
        <authorList>
            <person name="Mixao V."/>
            <person name="Ksiezopolska E."/>
            <person name="Saus E."/>
            <person name="Boekhout T."/>
            <person name="Gacser A."/>
            <person name="Gabaldon T."/>
        </authorList>
    </citation>
    <scope>NUCLEOTIDE SEQUENCE [LARGE SCALE GENOMIC DNA]</scope>
    <source>
        <strain evidence="2 3">BP57</strain>
    </source>
</reference>
<keyword evidence="1" id="KW-0175">Coiled coil</keyword>
<feature type="coiled-coil region" evidence="1">
    <location>
        <begin position="16"/>
        <end position="52"/>
    </location>
</feature>
<name>A0A8H7ZDN6_9ASCO</name>
<evidence type="ECO:0000256" key="1">
    <source>
        <dbReference type="SAM" id="Coils"/>
    </source>
</evidence>
<accession>A0A8H7ZDN6</accession>
<evidence type="ECO:0000313" key="3">
    <source>
        <dbReference type="Proteomes" id="UP000669133"/>
    </source>
</evidence>
<protein>
    <submittedName>
        <fullName evidence="2">Uncharacterized protein</fullName>
    </submittedName>
</protein>
<sequence>MDAEPNTEKDQIIAALKQEIADLKVVQQANEAAQIEKDAQQSEREARHADELDELRTQASALLAGPTPSGVSNAVTEDHLQDALHDAINQEDQLNQQRLENFGRQAEAGINAAINAANQADAAAQRILKEEEELAAKEVEMETAMQAKLEVNSQNELYLKNEIDRIKEQLEALQASGIRSDSGTSVPAITDDAKLQRYFPGIHMVYKPDFTFLNKVSAVMSDYVISGSTDKGKLRKLRLIQAYFWSNSFAHSNGD</sequence>
<dbReference type="GeneID" id="93650429"/>
<keyword evidence="3" id="KW-1185">Reference proteome</keyword>
<dbReference type="RefSeq" id="XP_067549036.1">
    <property type="nucleotide sequence ID" value="XM_067690586.1"/>
</dbReference>
<organism evidence="2 3">
    <name type="scientific">Candida metapsilosis</name>
    <dbReference type="NCBI Taxonomy" id="273372"/>
    <lineage>
        <taxon>Eukaryota</taxon>
        <taxon>Fungi</taxon>
        <taxon>Dikarya</taxon>
        <taxon>Ascomycota</taxon>
        <taxon>Saccharomycotina</taxon>
        <taxon>Pichiomycetes</taxon>
        <taxon>Debaryomycetaceae</taxon>
        <taxon>Candida/Lodderomyces clade</taxon>
        <taxon>Candida</taxon>
    </lineage>
</organism>
<evidence type="ECO:0000313" key="2">
    <source>
        <dbReference type="EMBL" id="KAG5419920.1"/>
    </source>
</evidence>
<proteinExistence type="predicted"/>
<dbReference type="AlphaFoldDB" id="A0A8H7ZDN6"/>
<gene>
    <name evidence="2" type="ORF">I9W82_001800</name>
</gene>
<feature type="coiled-coil region" evidence="1">
    <location>
        <begin position="77"/>
        <end position="176"/>
    </location>
</feature>
<dbReference type="Proteomes" id="UP000669133">
    <property type="component" value="Unassembled WGS sequence"/>
</dbReference>